<dbReference type="EMBL" id="NMUQ01000004">
    <property type="protein sequence ID" value="OXM13116.1"/>
    <property type="molecule type" value="Genomic_DNA"/>
</dbReference>
<dbReference type="GO" id="GO:0016757">
    <property type="term" value="F:glycosyltransferase activity"/>
    <property type="evidence" value="ECO:0007669"/>
    <property type="project" value="InterPro"/>
</dbReference>
<proteinExistence type="predicted"/>
<dbReference type="AlphaFoldDB" id="A0A229NTE4"/>
<dbReference type="Gene3D" id="3.40.50.2000">
    <property type="entry name" value="Glycogen Phosphorylase B"/>
    <property type="match status" value="2"/>
</dbReference>
<keyword evidence="4" id="KW-1185">Reference proteome</keyword>
<dbReference type="PANTHER" id="PTHR45947:SF3">
    <property type="entry name" value="SULFOQUINOVOSYL TRANSFERASE SQD2"/>
    <property type="match status" value="1"/>
</dbReference>
<dbReference type="Pfam" id="PF00534">
    <property type="entry name" value="Glycos_transf_1"/>
    <property type="match status" value="1"/>
</dbReference>
<evidence type="ECO:0000259" key="2">
    <source>
        <dbReference type="Pfam" id="PF13579"/>
    </source>
</evidence>
<dbReference type="InterPro" id="IPR050194">
    <property type="entry name" value="Glycosyltransferase_grp1"/>
</dbReference>
<evidence type="ECO:0000313" key="3">
    <source>
        <dbReference type="EMBL" id="OXM13116.1"/>
    </source>
</evidence>
<dbReference type="OrthoDB" id="9795068at2"/>
<accession>A0A229NTE4</accession>
<dbReference type="Pfam" id="PF13579">
    <property type="entry name" value="Glyco_trans_4_4"/>
    <property type="match status" value="1"/>
</dbReference>
<organism evidence="3 4">
    <name type="scientific">Paenibacillus herberti</name>
    <dbReference type="NCBI Taxonomy" id="1619309"/>
    <lineage>
        <taxon>Bacteria</taxon>
        <taxon>Bacillati</taxon>
        <taxon>Bacillota</taxon>
        <taxon>Bacilli</taxon>
        <taxon>Bacillales</taxon>
        <taxon>Paenibacillaceae</taxon>
        <taxon>Paenibacillus</taxon>
    </lineage>
</organism>
<gene>
    <name evidence="3" type="ORF">CGZ75_23385</name>
</gene>
<reference evidence="3 4" key="1">
    <citation type="submission" date="2017-07" db="EMBL/GenBank/DDBJ databases">
        <title>Paenibacillus herberti R33 genome sequencing and assembly.</title>
        <authorList>
            <person name="Su W."/>
        </authorList>
    </citation>
    <scope>NUCLEOTIDE SEQUENCE [LARGE SCALE GENOMIC DNA]</scope>
    <source>
        <strain evidence="3 4">R33</strain>
    </source>
</reference>
<dbReference type="SUPFAM" id="SSF53756">
    <property type="entry name" value="UDP-Glycosyltransferase/glycogen phosphorylase"/>
    <property type="match status" value="1"/>
</dbReference>
<evidence type="ECO:0000313" key="4">
    <source>
        <dbReference type="Proteomes" id="UP000215145"/>
    </source>
</evidence>
<feature type="domain" description="Glycosyl transferase family 1" evidence="1">
    <location>
        <begin position="201"/>
        <end position="363"/>
    </location>
</feature>
<sequence>MKILHVIANLAPRYGGPAKAGMEMAAVLAARGHEVTIFSTNQDGNGVLDEPTDRVIRKNGVDIRYFPVIQPKFWRTSPAMAFALNKAIPNFDIVHIHSLYLFHGMAAGHYARKHGVPYIVRPHGTLDPVMYARHRYRKRIMETLFEDRNIRLANALHYTTEEELLLAKPYVHGSSGFVVPNGVNSSEYQELPIHGSFRSRYKLLEGKKMLLFFSRINFKKGLDVLVEAFKHIHREHPDTVLVLTGPDDENYGLKVREWLKAAGLSEFAIFTGMLTGKDKLAVLRDADLFLLPSYTENFGIAVVEAMACGIPVVISDKVNIWREVVQEGAGLAVPVDPVKVAEAACQLLNDPELCVRMGEQGRAMVSHYYEWSQVGAQLEQEYRQLIGESDPAGSSRGAEAGLNWGS</sequence>
<dbReference type="PANTHER" id="PTHR45947">
    <property type="entry name" value="SULFOQUINOVOSYL TRANSFERASE SQD2"/>
    <property type="match status" value="1"/>
</dbReference>
<dbReference type="RefSeq" id="WP_089526819.1">
    <property type="nucleotide sequence ID" value="NZ_NMUQ01000004.1"/>
</dbReference>
<comment type="caution">
    <text evidence="3">The sequence shown here is derived from an EMBL/GenBank/DDBJ whole genome shotgun (WGS) entry which is preliminary data.</text>
</comment>
<dbReference type="Proteomes" id="UP000215145">
    <property type="component" value="Unassembled WGS sequence"/>
</dbReference>
<name>A0A229NTE4_9BACL</name>
<protein>
    <submittedName>
        <fullName evidence="3">Glycosyl transferase</fullName>
    </submittedName>
</protein>
<dbReference type="InterPro" id="IPR028098">
    <property type="entry name" value="Glyco_trans_4-like_N"/>
</dbReference>
<evidence type="ECO:0000259" key="1">
    <source>
        <dbReference type="Pfam" id="PF00534"/>
    </source>
</evidence>
<feature type="domain" description="Glycosyltransferase subfamily 4-like N-terminal" evidence="2">
    <location>
        <begin position="15"/>
        <end position="164"/>
    </location>
</feature>
<keyword evidence="3" id="KW-0808">Transferase</keyword>
<dbReference type="InterPro" id="IPR001296">
    <property type="entry name" value="Glyco_trans_1"/>
</dbReference>